<keyword evidence="2" id="KW-0812">Transmembrane</keyword>
<dbReference type="EMBL" id="LAZP02000516">
    <property type="protein sequence ID" value="PFH56753.1"/>
    <property type="molecule type" value="Genomic_DNA"/>
</dbReference>
<feature type="compositionally biased region" description="Acidic residues" evidence="1">
    <location>
        <begin position="48"/>
        <end position="61"/>
    </location>
</feature>
<evidence type="ECO:0000313" key="3">
    <source>
        <dbReference type="EMBL" id="PFH56753.1"/>
    </source>
</evidence>
<feature type="region of interest" description="Disordered" evidence="1">
    <location>
        <begin position="352"/>
        <end position="374"/>
    </location>
</feature>
<feature type="region of interest" description="Disordered" evidence="1">
    <location>
        <begin position="45"/>
        <end position="107"/>
    </location>
</feature>
<feature type="region of interest" description="Disordered" evidence="1">
    <location>
        <begin position="148"/>
        <end position="173"/>
    </location>
</feature>
<evidence type="ECO:0000256" key="2">
    <source>
        <dbReference type="SAM" id="Phobius"/>
    </source>
</evidence>
<feature type="region of interest" description="Disordered" evidence="1">
    <location>
        <begin position="247"/>
        <end position="275"/>
    </location>
</feature>
<name>A0A2A9P798_OPHUN</name>
<reference evidence="3 4" key="2">
    <citation type="journal article" date="2017" name="Sci. Rep.">
        <title>Ant-infecting Ophiocordyceps genomes reveal a high diversity of potential behavioral manipulation genes and a possible major role for enterotoxins.</title>
        <authorList>
            <person name="de Bekker C."/>
            <person name="Ohm R.A."/>
            <person name="Evans H.C."/>
            <person name="Brachmann A."/>
            <person name="Hughes D.P."/>
        </authorList>
    </citation>
    <scope>NUCLEOTIDE SEQUENCE [LARGE SCALE GENOMIC DNA]</scope>
    <source>
        <strain evidence="3 4">SC16a</strain>
    </source>
</reference>
<accession>A0A2A9P798</accession>
<sequence>MAPPFHSYDRGSSRRGVWTHWVPLAVTLSVATVGLAAWVWSQRRDDQGDLDESGLDYENADYGDNPPYGATTRDGAPAGSAHCDDKTSAPGPVAPDDASGSGWGARVLRRTPSPQQLLDSTGKTVAAGVAAAGAAFGKALASIREEDKAYPGNNPWSEEADAKRERPPPGAWNKRRKAVAIVVSADSNAPQDEEGAASHEHASILSHIPRHNDLSTIKLYVLIYAPELKETPLETTASNLPPVSLSSSFSNIGHDQAQSPDAEAKASPPASSGGSPMFKAIYSQALRLVDKEAMILPFTTSTGHAHILRHIQPDMVYLQESLGGEDGSVIANLQTWLRHDVVLVVGAESGSGGLADSDSEGGEKNEGGEKWWQRPEKVGRGRGIVVVDGVRMRDSSLEGQPSEGSMQIRQLKAAIARAPPGLQYLPGAVWRPHVHNAATERKASMVTCTASPALDTLVGPWAAAVAQVLTGWRNDDDDNGERRRHTFADDDGRSSPGAARFIPSAPSDSTKQAFSSPAKPPLCDYISPALPRMGPRPPRHASP</sequence>
<gene>
    <name evidence="3" type="ORF">XA68_16045</name>
</gene>
<keyword evidence="2" id="KW-1133">Transmembrane helix</keyword>
<feature type="compositionally biased region" description="Polar residues" evidence="1">
    <location>
        <begin position="506"/>
        <end position="515"/>
    </location>
</feature>
<keyword evidence="2" id="KW-0472">Membrane</keyword>
<feature type="compositionally biased region" description="Basic and acidic residues" evidence="1">
    <location>
        <begin position="361"/>
        <end position="374"/>
    </location>
</feature>
<dbReference type="STRING" id="268505.A0A2A9P798"/>
<keyword evidence="4" id="KW-1185">Reference proteome</keyword>
<reference evidence="3 4" key="1">
    <citation type="journal article" date="2015" name="BMC Genomics">
        <title>Gene expression during zombie ant biting behavior reflects the complexity underlying fungal parasitic behavioral manipulation.</title>
        <authorList>
            <person name="de Bekker C."/>
            <person name="Ohm R.A."/>
            <person name="Loreto R.G."/>
            <person name="Sebastian A."/>
            <person name="Albert I."/>
            <person name="Merrow M."/>
            <person name="Brachmann A."/>
            <person name="Hughes D.P."/>
        </authorList>
    </citation>
    <scope>NUCLEOTIDE SEQUENCE [LARGE SCALE GENOMIC DNA]</scope>
    <source>
        <strain evidence="3 4">SC16a</strain>
    </source>
</reference>
<protein>
    <submittedName>
        <fullName evidence="3">Uncharacterized protein</fullName>
    </submittedName>
</protein>
<dbReference type="AlphaFoldDB" id="A0A2A9P798"/>
<feature type="compositionally biased region" description="Polar residues" evidence="1">
    <location>
        <begin position="247"/>
        <end position="258"/>
    </location>
</feature>
<organism evidence="3 4">
    <name type="scientific">Ophiocordyceps unilateralis</name>
    <name type="common">Zombie-ant fungus</name>
    <name type="synonym">Torrubia unilateralis</name>
    <dbReference type="NCBI Taxonomy" id="268505"/>
    <lineage>
        <taxon>Eukaryota</taxon>
        <taxon>Fungi</taxon>
        <taxon>Dikarya</taxon>
        <taxon>Ascomycota</taxon>
        <taxon>Pezizomycotina</taxon>
        <taxon>Sordariomycetes</taxon>
        <taxon>Hypocreomycetidae</taxon>
        <taxon>Hypocreales</taxon>
        <taxon>Ophiocordycipitaceae</taxon>
        <taxon>Ophiocordyceps</taxon>
    </lineage>
</organism>
<dbReference type="Proteomes" id="UP000037136">
    <property type="component" value="Unassembled WGS sequence"/>
</dbReference>
<evidence type="ECO:0000313" key="4">
    <source>
        <dbReference type="Proteomes" id="UP000037136"/>
    </source>
</evidence>
<proteinExistence type="predicted"/>
<feature type="region of interest" description="Disordered" evidence="1">
    <location>
        <begin position="472"/>
        <end position="543"/>
    </location>
</feature>
<evidence type="ECO:0000256" key="1">
    <source>
        <dbReference type="SAM" id="MobiDB-lite"/>
    </source>
</evidence>
<dbReference type="OrthoDB" id="5327700at2759"/>
<comment type="caution">
    <text evidence="3">The sequence shown here is derived from an EMBL/GenBank/DDBJ whole genome shotgun (WGS) entry which is preliminary data.</text>
</comment>
<feature type="transmembrane region" description="Helical" evidence="2">
    <location>
        <begin position="21"/>
        <end position="40"/>
    </location>
</feature>
<feature type="compositionally biased region" description="Low complexity" evidence="1">
    <location>
        <begin position="259"/>
        <end position="275"/>
    </location>
</feature>